<evidence type="ECO:0000256" key="4">
    <source>
        <dbReference type="ARBA" id="ARBA00013078"/>
    </source>
</evidence>
<evidence type="ECO:0000256" key="3">
    <source>
        <dbReference type="ARBA" id="ARBA00006171"/>
    </source>
</evidence>
<comment type="similarity">
    <text evidence="3">Belongs to the HAD-like hydrolase superfamily. CbbY/CbbZ/Gph/YieH family.</text>
</comment>
<dbReference type="KEGG" id="cha:CHAB381_1600"/>
<dbReference type="OrthoDB" id="9793014at2"/>
<dbReference type="SFLD" id="SFLDS00003">
    <property type="entry name" value="Haloacid_Dehalogenase"/>
    <property type="match status" value="1"/>
</dbReference>
<dbReference type="GO" id="GO:0008967">
    <property type="term" value="F:phosphoglycolate phosphatase activity"/>
    <property type="evidence" value="ECO:0007669"/>
    <property type="project" value="UniProtKB-EC"/>
</dbReference>
<dbReference type="InterPro" id="IPR050155">
    <property type="entry name" value="HAD-like_hydrolase_sf"/>
</dbReference>
<dbReference type="InterPro" id="IPR041492">
    <property type="entry name" value="HAD_2"/>
</dbReference>
<dbReference type="EMBL" id="CP000776">
    <property type="protein sequence ID" value="ABS51371.1"/>
    <property type="molecule type" value="Genomic_DNA"/>
</dbReference>
<keyword evidence="5" id="KW-0378">Hydrolase</keyword>
<sequence>MNDTTILFDLDGTLIDSTAAILESFKFSFEMYGEICPQDEKITELIGYPLDYMFIHLGVENQKEKIENHIKFYKMKYHQVYLDKTSLISEAKEALKKCHQFADLGVVTTKTSKFSKILLNHLGIGTFFKTIIGREDAKNPKPNAEPILNALKMLKKSKEQAFMIGDTILDLKSAINANVTPIALTCGYGKLEDLQKFTKYIFSTPFEAANFISNLKK</sequence>
<dbReference type="InterPro" id="IPR006439">
    <property type="entry name" value="HAD-SF_hydro_IA"/>
</dbReference>
<dbReference type="Gene3D" id="1.10.150.240">
    <property type="entry name" value="Putative phosphatase, domain 2"/>
    <property type="match status" value="1"/>
</dbReference>
<dbReference type="Gene3D" id="3.40.50.1000">
    <property type="entry name" value="HAD superfamily/HAD-like"/>
    <property type="match status" value="1"/>
</dbReference>
<dbReference type="HOGENOM" id="CLU_045011_19_3_7"/>
<organism evidence="5 6">
    <name type="scientific">Campylobacter hominis (strain ATCC BAA-381 / DSM 21671 / CCUG 45161 / LMG 19568 / NCTC 13146 / CH001A)</name>
    <dbReference type="NCBI Taxonomy" id="360107"/>
    <lineage>
        <taxon>Bacteria</taxon>
        <taxon>Pseudomonadati</taxon>
        <taxon>Campylobacterota</taxon>
        <taxon>Epsilonproteobacteria</taxon>
        <taxon>Campylobacterales</taxon>
        <taxon>Campylobacteraceae</taxon>
        <taxon>Campylobacter</taxon>
    </lineage>
</organism>
<dbReference type="NCBIfam" id="TIGR01549">
    <property type="entry name" value="HAD-SF-IA-v1"/>
    <property type="match status" value="1"/>
</dbReference>
<dbReference type="AlphaFoldDB" id="A7I3N2"/>
<dbReference type="PANTHER" id="PTHR43434:SF1">
    <property type="entry name" value="PHOSPHOGLYCOLATE PHOSPHATASE"/>
    <property type="match status" value="1"/>
</dbReference>
<evidence type="ECO:0000313" key="6">
    <source>
        <dbReference type="Proteomes" id="UP000002407"/>
    </source>
</evidence>
<comment type="catalytic activity">
    <reaction evidence="1">
        <text>2-phosphoglycolate + H2O = glycolate + phosphate</text>
        <dbReference type="Rhea" id="RHEA:14369"/>
        <dbReference type="ChEBI" id="CHEBI:15377"/>
        <dbReference type="ChEBI" id="CHEBI:29805"/>
        <dbReference type="ChEBI" id="CHEBI:43474"/>
        <dbReference type="ChEBI" id="CHEBI:58033"/>
        <dbReference type="EC" id="3.1.3.18"/>
    </reaction>
</comment>
<dbReference type="Proteomes" id="UP000002407">
    <property type="component" value="Chromosome"/>
</dbReference>
<dbReference type="GO" id="GO:0005829">
    <property type="term" value="C:cytosol"/>
    <property type="evidence" value="ECO:0007669"/>
    <property type="project" value="TreeGrafter"/>
</dbReference>
<reference evidence="6" key="1">
    <citation type="submission" date="2007-07" db="EMBL/GenBank/DDBJ databases">
        <title>Complete genome sequence of Campylobacter hominis ATCC BAA-381, a commensal isolated from the human gastrointestinal tract.</title>
        <authorList>
            <person name="Fouts D.E."/>
            <person name="Mongodin E.F."/>
            <person name="Puiu D."/>
            <person name="Sebastian Y."/>
            <person name="Miller W.G."/>
            <person name="Mandrell R.E."/>
            <person name="Nelson K.E."/>
        </authorList>
    </citation>
    <scope>NUCLEOTIDE SEQUENCE [LARGE SCALE GENOMIC DNA]</scope>
    <source>
        <strain evidence="6">ATCC BAA-381 / LMG 19568 / NCTC 13146 / CH001A</strain>
    </source>
</reference>
<evidence type="ECO:0000313" key="5">
    <source>
        <dbReference type="EMBL" id="ABS51371.1"/>
    </source>
</evidence>
<dbReference type="STRING" id="360107.CHAB381_1600"/>
<dbReference type="GO" id="GO:0006281">
    <property type="term" value="P:DNA repair"/>
    <property type="evidence" value="ECO:0007669"/>
    <property type="project" value="TreeGrafter"/>
</dbReference>
<accession>A7I3N2</accession>
<evidence type="ECO:0000256" key="2">
    <source>
        <dbReference type="ARBA" id="ARBA00004818"/>
    </source>
</evidence>
<dbReference type="RefSeq" id="WP_012109428.1">
    <property type="nucleotide sequence ID" value="NC_009714.1"/>
</dbReference>
<dbReference type="eggNOG" id="COG0546">
    <property type="taxonomic scope" value="Bacteria"/>
</dbReference>
<keyword evidence="6" id="KW-1185">Reference proteome</keyword>
<name>A7I3N2_CAMHC</name>
<dbReference type="InterPro" id="IPR036412">
    <property type="entry name" value="HAD-like_sf"/>
</dbReference>
<dbReference type="InterPro" id="IPR023198">
    <property type="entry name" value="PGP-like_dom2"/>
</dbReference>
<dbReference type="SFLD" id="SFLDG01129">
    <property type="entry name" value="C1.5:_HAD__Beta-PGM__Phosphata"/>
    <property type="match status" value="1"/>
</dbReference>
<dbReference type="Pfam" id="PF13419">
    <property type="entry name" value="HAD_2"/>
    <property type="match status" value="1"/>
</dbReference>
<comment type="pathway">
    <text evidence="2">Organic acid metabolism; glycolate biosynthesis; glycolate from 2-phosphoglycolate: step 1/1.</text>
</comment>
<gene>
    <name evidence="5" type="ordered locus">CHAB381_1600</name>
</gene>
<dbReference type="PANTHER" id="PTHR43434">
    <property type="entry name" value="PHOSPHOGLYCOLATE PHOSPHATASE"/>
    <property type="match status" value="1"/>
</dbReference>
<dbReference type="EC" id="3.1.3.18" evidence="4"/>
<dbReference type="SUPFAM" id="SSF56784">
    <property type="entry name" value="HAD-like"/>
    <property type="match status" value="1"/>
</dbReference>
<proteinExistence type="inferred from homology"/>
<evidence type="ECO:0000256" key="1">
    <source>
        <dbReference type="ARBA" id="ARBA00000830"/>
    </source>
</evidence>
<dbReference type="InterPro" id="IPR023214">
    <property type="entry name" value="HAD_sf"/>
</dbReference>
<protein>
    <recommendedName>
        <fullName evidence="4">phosphoglycolate phosphatase</fullName>
        <ecNumber evidence="4">3.1.3.18</ecNumber>
    </recommendedName>
</protein>